<dbReference type="Proteomes" id="UP001441944">
    <property type="component" value="Unassembled WGS sequence"/>
</dbReference>
<organism evidence="2 3">
    <name type="scientific">Pseudophaeobacter arcticus</name>
    <dbReference type="NCBI Taxonomy" id="385492"/>
    <lineage>
        <taxon>Bacteria</taxon>
        <taxon>Pseudomonadati</taxon>
        <taxon>Pseudomonadota</taxon>
        <taxon>Alphaproteobacteria</taxon>
        <taxon>Rhodobacterales</taxon>
        <taxon>Paracoccaceae</taxon>
        <taxon>Pseudophaeobacter</taxon>
    </lineage>
</organism>
<reference evidence="2 3" key="1">
    <citation type="submission" date="2024-04" db="EMBL/GenBank/DDBJ databases">
        <title>Draft genome sequence of Pseudophaeobacter arcticus NBRC 116598.</title>
        <authorList>
            <person name="Miyakawa T."/>
            <person name="Kusuya Y."/>
            <person name="Miura T."/>
        </authorList>
    </citation>
    <scope>NUCLEOTIDE SEQUENCE [LARGE SCALE GENOMIC DNA]</scope>
    <source>
        <strain evidence="2 3">SU-CL00105</strain>
    </source>
</reference>
<comment type="caution">
    <text evidence="2">The sequence shown here is derived from an EMBL/GenBank/DDBJ whole genome shotgun (WGS) entry which is preliminary data.</text>
</comment>
<evidence type="ECO:0000256" key="1">
    <source>
        <dbReference type="SAM" id="Coils"/>
    </source>
</evidence>
<evidence type="ECO:0000313" key="3">
    <source>
        <dbReference type="Proteomes" id="UP001441944"/>
    </source>
</evidence>
<sequence length="187" mass="21631">MSLVREWRLAKKRYDAAHTQAQKQIQALNTKLSAVEYYLHALRDDKLSDQAHMRKIDAYLDEFSPDSIETIQAALFRELENLTAIECRPEAGIERTLAALEQILEAAEELMAKGEVSAAQWSQYREVYDRSAHRLMDAGDVFEEFINKRANMEEKLALRLDHATLLKKITQRSRAVHDYLQRNEIPG</sequence>
<protein>
    <submittedName>
        <fullName evidence="2">Uncharacterized protein</fullName>
    </submittedName>
</protein>
<evidence type="ECO:0000313" key="2">
    <source>
        <dbReference type="EMBL" id="GAA6195483.1"/>
    </source>
</evidence>
<name>A0ABQ0AI26_9RHOB</name>
<gene>
    <name evidence="2" type="ORF">NBRC116598_09270</name>
</gene>
<proteinExistence type="predicted"/>
<dbReference type="RefSeq" id="WP_353397403.1">
    <property type="nucleotide sequence ID" value="NZ_BAABWU010000002.1"/>
</dbReference>
<accession>A0ABQ0AI26</accession>
<feature type="coiled-coil region" evidence="1">
    <location>
        <begin position="90"/>
        <end position="117"/>
    </location>
</feature>
<keyword evidence="1" id="KW-0175">Coiled coil</keyword>
<dbReference type="EMBL" id="BAABWU010000002">
    <property type="protein sequence ID" value="GAA6195483.1"/>
    <property type="molecule type" value="Genomic_DNA"/>
</dbReference>
<keyword evidence="3" id="KW-1185">Reference proteome</keyword>